<sequence>MEESSSNGRANSNTTRFLNPWVLHFQKMGLELKCPLCLNFLDEPVLLPCNHLFCKACMPFAAQIGSVCPLCKEGFVDLDMRPAPFMDKMVAIYRSLDATFSANISKLISSGAGVAVEQSRFDQSLPYNASKCKEFEGCSMPADCKGENIDIEGRKGSYVRHEDCRMLDQLSAGSPPPFGDGKVSDDSSDEYRGHGSKNASDSRSTIKSVDGNKLQLLKCTSSASEEEGHLRDLKRQKKLDYDQSQLGFSGTNGNQPPVSEFGNSETSNSEMNHKSQVTIASNMPLADADSAIVRNVKCAFCQTSKVTEDTGSILNYMNGVLVVGIEATHPNVIHVHKLCVDWAPQAYYEGDNVHNLKAEVARGSKLKCSKCGLKGAALGCYLKSCQKSYHVPCALEIEECRWDMDNFLLLCPSHTSVRFPDERSKPRKMPRNQASPFQINQQDSSSWVSSSDEVKKWRFCGSALSAEERNILVKFAKMTGATVSKFWKPDVTHVIASTDDNGACTRTYKVLMGILNGIWILKMDWVKACMKERRPLNEEAYEITLDNYGCIDGPRSGRLRVLNKAPKLFTGLNFYFTGDFPLSYKEDLEDLVIAAGGTVLEDEELAAPNCDDQAVPKVLVVYNLDSPGGCKVGEEVSILWQRLNEAEGIAAKVGAQVIGHTWLVESIAAGNLQPFVSC</sequence>
<dbReference type="SMART" id="SM00292">
    <property type="entry name" value="BRCT"/>
    <property type="match status" value="2"/>
</dbReference>
<keyword evidence="9" id="KW-0234">DNA repair</keyword>
<evidence type="ECO:0000256" key="7">
    <source>
        <dbReference type="ARBA" id="ARBA00022771"/>
    </source>
</evidence>
<evidence type="ECO:0000256" key="2">
    <source>
        <dbReference type="ARBA" id="ARBA00004286"/>
    </source>
</evidence>
<keyword evidence="8" id="KW-0862">Zinc</keyword>
<evidence type="ECO:0000256" key="13">
    <source>
        <dbReference type="PROSITE-ProRule" id="PRU00175"/>
    </source>
</evidence>
<evidence type="ECO:0000256" key="14">
    <source>
        <dbReference type="SAM" id="MobiDB-lite"/>
    </source>
</evidence>
<dbReference type="SUPFAM" id="SSF57850">
    <property type="entry name" value="RING/U-box"/>
    <property type="match status" value="1"/>
</dbReference>
<evidence type="ECO:0000256" key="8">
    <source>
        <dbReference type="ARBA" id="ARBA00022833"/>
    </source>
</evidence>
<evidence type="ECO:0000256" key="3">
    <source>
        <dbReference type="ARBA" id="ARBA00022454"/>
    </source>
</evidence>
<dbReference type="Pfam" id="PF00097">
    <property type="entry name" value="zf-C3HC4"/>
    <property type="match status" value="1"/>
</dbReference>
<evidence type="ECO:0000256" key="1">
    <source>
        <dbReference type="ARBA" id="ARBA00004123"/>
    </source>
</evidence>
<keyword evidence="7 13" id="KW-0863">Zinc-finger</keyword>
<evidence type="ECO:0000256" key="12">
    <source>
        <dbReference type="ARBA" id="ARBA00031556"/>
    </source>
</evidence>
<dbReference type="InterPro" id="IPR013083">
    <property type="entry name" value="Znf_RING/FYVE/PHD"/>
</dbReference>
<keyword evidence="10" id="KW-0539">Nucleus</keyword>
<dbReference type="InterPro" id="IPR001965">
    <property type="entry name" value="Znf_PHD"/>
</dbReference>
<dbReference type="SUPFAM" id="SSF52113">
    <property type="entry name" value="BRCT domain"/>
    <property type="match status" value="2"/>
</dbReference>
<evidence type="ECO:0000256" key="10">
    <source>
        <dbReference type="ARBA" id="ARBA00023242"/>
    </source>
</evidence>
<dbReference type="GeneID" id="111023482"/>
<feature type="domain" description="BRCT" evidence="16">
    <location>
        <begin position="564"/>
        <end position="674"/>
    </location>
</feature>
<dbReference type="Pfam" id="PF16589">
    <property type="entry name" value="BRCT_2"/>
    <property type="match status" value="1"/>
</dbReference>
<dbReference type="GO" id="GO:0005694">
    <property type="term" value="C:chromosome"/>
    <property type="evidence" value="ECO:0007669"/>
    <property type="project" value="UniProtKB-SubCell"/>
</dbReference>
<comment type="subcellular location">
    <subcellularLocation>
        <location evidence="2">Chromosome</location>
    </subcellularLocation>
    <subcellularLocation>
        <location evidence="1">Nucleus</location>
    </subcellularLocation>
</comment>
<dbReference type="GO" id="GO:0005634">
    <property type="term" value="C:nucleus"/>
    <property type="evidence" value="ECO:0007669"/>
    <property type="project" value="UniProtKB-SubCell"/>
</dbReference>
<gene>
    <name evidence="19" type="primary">LOC111023482</name>
</gene>
<dbReference type="GO" id="GO:0045944">
    <property type="term" value="P:positive regulation of transcription by RNA polymerase II"/>
    <property type="evidence" value="ECO:0007669"/>
    <property type="project" value="TreeGrafter"/>
</dbReference>
<dbReference type="Pfam" id="PF13771">
    <property type="entry name" value="zf-HC5HC2H"/>
    <property type="match status" value="1"/>
</dbReference>
<dbReference type="InterPro" id="IPR017907">
    <property type="entry name" value="Znf_RING_CS"/>
</dbReference>
<dbReference type="Gene3D" id="3.40.50.10190">
    <property type="entry name" value="BRCT domain"/>
    <property type="match status" value="2"/>
</dbReference>
<dbReference type="GO" id="GO:0000724">
    <property type="term" value="P:double-strand break repair via homologous recombination"/>
    <property type="evidence" value="ECO:0007669"/>
    <property type="project" value="TreeGrafter"/>
</dbReference>
<evidence type="ECO:0000313" key="18">
    <source>
        <dbReference type="Proteomes" id="UP000504603"/>
    </source>
</evidence>
<feature type="compositionally biased region" description="Basic and acidic residues" evidence="14">
    <location>
        <begin position="182"/>
        <end position="193"/>
    </location>
</feature>
<feature type="region of interest" description="Disordered" evidence="14">
    <location>
        <begin position="169"/>
        <end position="207"/>
    </location>
</feature>
<proteinExistence type="predicted"/>
<dbReference type="Proteomes" id="UP000504603">
    <property type="component" value="Unplaced"/>
</dbReference>
<dbReference type="FunFam" id="3.40.50.10190:FF:000006">
    <property type="entry name" value="Breast cancer type 1 susceptibility protein homolog"/>
    <property type="match status" value="1"/>
</dbReference>
<dbReference type="AlphaFoldDB" id="A0A6J1DR45"/>
<evidence type="ECO:0000259" key="16">
    <source>
        <dbReference type="PROSITE" id="PS50172"/>
    </source>
</evidence>
<dbReference type="InterPro" id="IPR001357">
    <property type="entry name" value="BRCT_dom"/>
</dbReference>
<dbReference type="GO" id="GO:0004842">
    <property type="term" value="F:ubiquitin-protein transferase activity"/>
    <property type="evidence" value="ECO:0007669"/>
    <property type="project" value="TreeGrafter"/>
</dbReference>
<evidence type="ECO:0000256" key="9">
    <source>
        <dbReference type="ARBA" id="ARBA00023204"/>
    </source>
</evidence>
<dbReference type="Pfam" id="PF00533">
    <property type="entry name" value="BRCT"/>
    <property type="match status" value="1"/>
</dbReference>
<dbReference type="GO" id="GO:0008270">
    <property type="term" value="F:zinc ion binding"/>
    <property type="evidence" value="ECO:0007669"/>
    <property type="project" value="UniProtKB-KW"/>
</dbReference>
<dbReference type="InterPro" id="IPR001841">
    <property type="entry name" value="Znf_RING"/>
</dbReference>
<keyword evidence="3" id="KW-0158">Chromosome</keyword>
<dbReference type="PROSITE" id="PS51805">
    <property type="entry name" value="EPHD"/>
    <property type="match status" value="1"/>
</dbReference>
<evidence type="ECO:0000313" key="19">
    <source>
        <dbReference type="RefSeq" id="XP_022156623.1"/>
    </source>
</evidence>
<keyword evidence="4" id="KW-0479">Metal-binding</keyword>
<evidence type="ECO:0000256" key="4">
    <source>
        <dbReference type="ARBA" id="ARBA00022723"/>
    </source>
</evidence>
<evidence type="ECO:0000259" key="17">
    <source>
        <dbReference type="PROSITE" id="PS51805"/>
    </source>
</evidence>
<dbReference type="PROSITE" id="PS00518">
    <property type="entry name" value="ZF_RING_1"/>
    <property type="match status" value="1"/>
</dbReference>
<dbReference type="InterPro" id="IPR034732">
    <property type="entry name" value="EPHD"/>
</dbReference>
<feature type="region of interest" description="Disordered" evidence="14">
    <location>
        <begin position="244"/>
        <end position="273"/>
    </location>
</feature>
<dbReference type="SMART" id="SM00249">
    <property type="entry name" value="PHD"/>
    <property type="match status" value="1"/>
</dbReference>
<keyword evidence="18" id="KW-1185">Reference proteome</keyword>
<evidence type="ECO:0000256" key="5">
    <source>
        <dbReference type="ARBA" id="ARBA00022737"/>
    </source>
</evidence>
<dbReference type="CDD" id="cd17734">
    <property type="entry name" value="BRCT_Bard1_rpt1"/>
    <property type="match status" value="1"/>
</dbReference>
<feature type="compositionally biased region" description="Polar residues" evidence="14">
    <location>
        <begin position="197"/>
        <end position="207"/>
    </location>
</feature>
<evidence type="ECO:0000256" key="11">
    <source>
        <dbReference type="ARBA" id="ARBA00023306"/>
    </source>
</evidence>
<dbReference type="InterPro" id="IPR031099">
    <property type="entry name" value="BRCA1-associated"/>
</dbReference>
<evidence type="ECO:0000259" key="15">
    <source>
        <dbReference type="PROSITE" id="PS50089"/>
    </source>
</evidence>
<keyword evidence="6" id="KW-0227">DNA damage</keyword>
<feature type="domain" description="PHD-type" evidence="17">
    <location>
        <begin position="295"/>
        <end position="415"/>
    </location>
</feature>
<dbReference type="PROSITE" id="PS50172">
    <property type="entry name" value="BRCT"/>
    <property type="match status" value="2"/>
</dbReference>
<reference evidence="19" key="1">
    <citation type="submission" date="2025-08" db="UniProtKB">
        <authorList>
            <consortium name="RefSeq"/>
        </authorList>
    </citation>
    <scope>IDENTIFICATION</scope>
    <source>
        <strain evidence="19">OHB3-1</strain>
    </source>
</reference>
<feature type="domain" description="RING-type" evidence="15">
    <location>
        <begin position="34"/>
        <end position="72"/>
    </location>
</feature>
<evidence type="ECO:0000256" key="6">
    <source>
        <dbReference type="ARBA" id="ARBA00022763"/>
    </source>
</evidence>
<dbReference type="Gene3D" id="3.30.40.10">
    <property type="entry name" value="Zinc/RING finger domain, C3HC4 (zinc finger)"/>
    <property type="match status" value="2"/>
</dbReference>
<dbReference type="SMART" id="SM00184">
    <property type="entry name" value="RING"/>
    <property type="match status" value="1"/>
</dbReference>
<dbReference type="RefSeq" id="XP_022156623.1">
    <property type="nucleotide sequence ID" value="XM_022300931.1"/>
</dbReference>
<protein>
    <recommendedName>
        <fullName evidence="12">RING-type E3 ubiquitin transferase BRCA1</fullName>
    </recommendedName>
</protein>
<keyword evidence="11" id="KW-0131">Cell cycle</keyword>
<dbReference type="OrthoDB" id="2384350at2759"/>
<accession>A0A6J1DR45</accession>
<dbReference type="PANTHER" id="PTHR13763">
    <property type="entry name" value="BREAST CANCER TYPE 1 SUSCEPTIBILITY PROTEIN BRCA1"/>
    <property type="match status" value="1"/>
</dbReference>
<dbReference type="InterPro" id="IPR036420">
    <property type="entry name" value="BRCT_dom_sf"/>
</dbReference>
<name>A0A6J1DR45_MOMCH</name>
<dbReference type="PROSITE" id="PS50089">
    <property type="entry name" value="ZF_RING_2"/>
    <property type="match status" value="1"/>
</dbReference>
<organism evidence="18 19">
    <name type="scientific">Momordica charantia</name>
    <name type="common">Bitter gourd</name>
    <name type="synonym">Balsam pear</name>
    <dbReference type="NCBI Taxonomy" id="3673"/>
    <lineage>
        <taxon>Eukaryota</taxon>
        <taxon>Viridiplantae</taxon>
        <taxon>Streptophyta</taxon>
        <taxon>Embryophyta</taxon>
        <taxon>Tracheophyta</taxon>
        <taxon>Spermatophyta</taxon>
        <taxon>Magnoliopsida</taxon>
        <taxon>eudicotyledons</taxon>
        <taxon>Gunneridae</taxon>
        <taxon>Pentapetalae</taxon>
        <taxon>rosids</taxon>
        <taxon>fabids</taxon>
        <taxon>Cucurbitales</taxon>
        <taxon>Cucurbitaceae</taxon>
        <taxon>Momordiceae</taxon>
        <taxon>Momordica</taxon>
    </lineage>
</organism>
<dbReference type="InterPro" id="IPR018957">
    <property type="entry name" value="Znf_C3HC4_RING-type"/>
</dbReference>
<keyword evidence="5" id="KW-0677">Repeat</keyword>
<feature type="domain" description="BRCT" evidence="16">
    <location>
        <begin position="461"/>
        <end position="543"/>
    </location>
</feature>
<dbReference type="PANTHER" id="PTHR13763:SF9">
    <property type="entry name" value="BRCA1-ASSOCIATED RING DOMAIN PROTEIN 1"/>
    <property type="match status" value="1"/>
</dbReference>
<dbReference type="KEGG" id="mcha:111023482"/>